<dbReference type="SUPFAM" id="SSF52540">
    <property type="entry name" value="P-loop containing nucleoside triphosphate hydrolases"/>
    <property type="match status" value="1"/>
</dbReference>
<feature type="domain" description="RapZ-like N-terminal" evidence="5">
    <location>
        <begin position="1"/>
        <end position="149"/>
    </location>
</feature>
<feature type="domain" description="RapZ C-terminal" evidence="6">
    <location>
        <begin position="159"/>
        <end position="278"/>
    </location>
</feature>
<keyword evidence="3 4" id="KW-0342">GTP-binding</keyword>
<dbReference type="GO" id="GO:0005524">
    <property type="term" value="F:ATP binding"/>
    <property type="evidence" value="ECO:0007669"/>
    <property type="project" value="UniProtKB-UniRule"/>
</dbReference>
<accession>A0A1W1UHM5</accession>
<dbReference type="AlphaFoldDB" id="A0A1W1UHM5"/>
<dbReference type="STRING" id="573058.SAMN00017477_0257"/>
<dbReference type="Pfam" id="PF22740">
    <property type="entry name" value="PapZ_C"/>
    <property type="match status" value="1"/>
</dbReference>
<reference evidence="8" key="1">
    <citation type="submission" date="2017-04" db="EMBL/GenBank/DDBJ databases">
        <authorList>
            <person name="Varghese N."/>
            <person name="Submissions S."/>
        </authorList>
    </citation>
    <scope>NUCLEOTIDE SEQUENCE [LARGE SCALE GENOMIC DNA]</scope>
    <source>
        <strain evidence="8">DSM 20463</strain>
    </source>
</reference>
<sequence>MEIFVVTGMSGSGKSGALNVFEDLGYFAMDNLPPALVPKFAEMACKSDTMNKVCVVVDVRSGEFFEDFSKSLLELRAQNINYKLLFLDAREEVLVNRYKEKRRPHPLDKSILNGIRKEAKMLEDIKTEAEYIIDTSDLSMKQFREKMLELVDLKIDEVLKISVTSFGFKNGILLDGDIIFDVRFLPNPYYIPELKKLSGQNSETKDFVLSHSVTSVFLSKCIDMLKFLIPNYIAEGKSVLSIGIGCTGGFHRSVVITNEIGVKLKELGYSVEVNHRDLVE</sequence>
<evidence type="ECO:0000256" key="4">
    <source>
        <dbReference type="HAMAP-Rule" id="MF_00636"/>
    </source>
</evidence>
<evidence type="ECO:0000256" key="3">
    <source>
        <dbReference type="ARBA" id="ARBA00023134"/>
    </source>
</evidence>
<dbReference type="InterPro" id="IPR053931">
    <property type="entry name" value="RapZ_C"/>
</dbReference>
<keyword evidence="8" id="KW-1185">Reference proteome</keyword>
<dbReference type="InterPro" id="IPR005337">
    <property type="entry name" value="RapZ-like"/>
</dbReference>
<name>A0A1W1UHM5_PEPAS</name>
<gene>
    <name evidence="7" type="ORF">SAMN00017477_0257</name>
</gene>
<dbReference type="RefSeq" id="WP_084229962.1">
    <property type="nucleotide sequence ID" value="NZ_FWWR01000009.1"/>
</dbReference>
<dbReference type="GO" id="GO:0005525">
    <property type="term" value="F:GTP binding"/>
    <property type="evidence" value="ECO:0007669"/>
    <property type="project" value="UniProtKB-UniRule"/>
</dbReference>
<evidence type="ECO:0000313" key="8">
    <source>
        <dbReference type="Proteomes" id="UP000192368"/>
    </source>
</evidence>
<evidence type="ECO:0000313" key="7">
    <source>
        <dbReference type="EMBL" id="SMB80605.1"/>
    </source>
</evidence>
<dbReference type="PANTHER" id="PTHR30448">
    <property type="entry name" value="RNASE ADAPTER PROTEIN RAPZ"/>
    <property type="match status" value="1"/>
</dbReference>
<keyword evidence="1 4" id="KW-0547">Nucleotide-binding</keyword>
<dbReference type="Proteomes" id="UP000192368">
    <property type="component" value="Unassembled WGS sequence"/>
</dbReference>
<evidence type="ECO:0000259" key="5">
    <source>
        <dbReference type="Pfam" id="PF03668"/>
    </source>
</evidence>
<evidence type="ECO:0000256" key="2">
    <source>
        <dbReference type="ARBA" id="ARBA00022840"/>
    </source>
</evidence>
<dbReference type="EMBL" id="FWWR01000009">
    <property type="protein sequence ID" value="SMB80605.1"/>
    <property type="molecule type" value="Genomic_DNA"/>
</dbReference>
<keyword evidence="2 4" id="KW-0067">ATP-binding</keyword>
<evidence type="ECO:0000259" key="6">
    <source>
        <dbReference type="Pfam" id="PF22740"/>
    </source>
</evidence>
<dbReference type="InterPro" id="IPR027417">
    <property type="entry name" value="P-loop_NTPase"/>
</dbReference>
<organism evidence="7 8">
    <name type="scientific">Peptoniphilus asaccharolyticus DSM 20463</name>
    <dbReference type="NCBI Taxonomy" id="573058"/>
    <lineage>
        <taxon>Bacteria</taxon>
        <taxon>Bacillati</taxon>
        <taxon>Bacillota</taxon>
        <taxon>Tissierellia</taxon>
        <taxon>Tissierellales</taxon>
        <taxon>Peptoniphilaceae</taxon>
        <taxon>Peptoniphilus</taxon>
    </lineage>
</organism>
<dbReference type="InterPro" id="IPR053930">
    <property type="entry name" value="RapZ-like_N"/>
</dbReference>
<dbReference type="OrthoDB" id="9784461at2"/>
<evidence type="ECO:0000256" key="1">
    <source>
        <dbReference type="ARBA" id="ARBA00022741"/>
    </source>
</evidence>
<dbReference type="NCBIfam" id="NF003828">
    <property type="entry name" value="PRK05416.1"/>
    <property type="match status" value="1"/>
</dbReference>
<dbReference type="Pfam" id="PF03668">
    <property type="entry name" value="RapZ-like_N"/>
    <property type="match status" value="1"/>
</dbReference>
<dbReference type="Gene3D" id="3.40.50.300">
    <property type="entry name" value="P-loop containing nucleotide triphosphate hydrolases"/>
    <property type="match status" value="1"/>
</dbReference>
<feature type="binding site" evidence="4">
    <location>
        <begin position="58"/>
        <end position="61"/>
    </location>
    <ligand>
        <name>GTP</name>
        <dbReference type="ChEBI" id="CHEBI:37565"/>
    </ligand>
</feature>
<dbReference type="PANTHER" id="PTHR30448:SF0">
    <property type="entry name" value="RNASE ADAPTER PROTEIN RAPZ"/>
    <property type="match status" value="1"/>
</dbReference>
<proteinExistence type="inferred from homology"/>
<dbReference type="PIRSF" id="PIRSF005052">
    <property type="entry name" value="P-loopkin"/>
    <property type="match status" value="1"/>
</dbReference>
<protein>
    <submittedName>
        <fullName evidence="7">UPF0042 nucleotide-binding protein</fullName>
    </submittedName>
</protein>
<feature type="binding site" evidence="4">
    <location>
        <begin position="8"/>
        <end position="15"/>
    </location>
    <ligand>
        <name>ATP</name>
        <dbReference type="ChEBI" id="CHEBI:30616"/>
    </ligand>
</feature>
<dbReference type="HAMAP" id="MF_00636">
    <property type="entry name" value="RapZ_like"/>
    <property type="match status" value="1"/>
</dbReference>